<dbReference type="AlphaFoldDB" id="A0A8J7SJY9"/>
<protein>
    <submittedName>
        <fullName evidence="6">MFS transporter</fullName>
    </submittedName>
</protein>
<feature type="transmembrane region" description="Helical" evidence="4">
    <location>
        <begin position="386"/>
        <end position="409"/>
    </location>
</feature>
<feature type="transmembrane region" description="Helical" evidence="4">
    <location>
        <begin position="356"/>
        <end position="374"/>
    </location>
</feature>
<feature type="transmembrane region" description="Helical" evidence="4">
    <location>
        <begin position="261"/>
        <end position="281"/>
    </location>
</feature>
<dbReference type="SUPFAM" id="SSF103473">
    <property type="entry name" value="MFS general substrate transporter"/>
    <property type="match status" value="1"/>
</dbReference>
<dbReference type="Proteomes" id="UP000655420">
    <property type="component" value="Unassembled WGS sequence"/>
</dbReference>
<keyword evidence="7" id="KW-1185">Reference proteome</keyword>
<gene>
    <name evidence="6" type="ORF">H0I76_18970</name>
</gene>
<evidence type="ECO:0000313" key="6">
    <source>
        <dbReference type="EMBL" id="MBK0401285.1"/>
    </source>
</evidence>
<feature type="transmembrane region" description="Helical" evidence="4">
    <location>
        <begin position="320"/>
        <end position="344"/>
    </location>
</feature>
<dbReference type="RefSeq" id="WP_200613679.1">
    <property type="nucleotide sequence ID" value="NZ_JAEHHL010000017.1"/>
</dbReference>
<dbReference type="PANTHER" id="PTHR11360">
    <property type="entry name" value="MONOCARBOXYLATE TRANSPORTER"/>
    <property type="match status" value="1"/>
</dbReference>
<name>A0A8J7SJY9_9RHOB</name>
<dbReference type="InterPro" id="IPR020846">
    <property type="entry name" value="MFS_dom"/>
</dbReference>
<reference evidence="6" key="1">
    <citation type="submission" date="2020-12" db="EMBL/GenBank/DDBJ databases">
        <title>Bacterial taxonomy.</title>
        <authorList>
            <person name="Pan X."/>
        </authorList>
    </citation>
    <scope>NUCLEOTIDE SEQUENCE</scope>
    <source>
        <strain evidence="6">M0105</strain>
    </source>
</reference>
<evidence type="ECO:0000313" key="7">
    <source>
        <dbReference type="Proteomes" id="UP000655420"/>
    </source>
</evidence>
<feature type="transmembrane region" description="Helical" evidence="4">
    <location>
        <begin position="89"/>
        <end position="112"/>
    </location>
</feature>
<evidence type="ECO:0000259" key="5">
    <source>
        <dbReference type="PROSITE" id="PS50850"/>
    </source>
</evidence>
<feature type="transmembrane region" description="Helical" evidence="4">
    <location>
        <begin position="65"/>
        <end position="82"/>
    </location>
</feature>
<keyword evidence="3 4" id="KW-0472">Membrane</keyword>
<proteinExistence type="predicted"/>
<feature type="transmembrane region" description="Helical" evidence="4">
    <location>
        <begin position="184"/>
        <end position="203"/>
    </location>
</feature>
<evidence type="ECO:0000256" key="4">
    <source>
        <dbReference type="SAM" id="Phobius"/>
    </source>
</evidence>
<evidence type="ECO:0000256" key="2">
    <source>
        <dbReference type="ARBA" id="ARBA00022989"/>
    </source>
</evidence>
<comment type="caution">
    <text evidence="6">The sequence shown here is derived from an EMBL/GenBank/DDBJ whole genome shotgun (WGS) entry which is preliminary data.</text>
</comment>
<dbReference type="PROSITE" id="PS50850">
    <property type="entry name" value="MFS"/>
    <property type="match status" value="1"/>
</dbReference>
<feature type="transmembrane region" description="Helical" evidence="4">
    <location>
        <begin position="230"/>
        <end position="249"/>
    </location>
</feature>
<organism evidence="6 7">
    <name type="scientific">Thermohalobaculum xanthum</name>
    <dbReference type="NCBI Taxonomy" id="2753746"/>
    <lineage>
        <taxon>Bacteria</taxon>
        <taxon>Pseudomonadati</taxon>
        <taxon>Pseudomonadota</taxon>
        <taxon>Alphaproteobacteria</taxon>
        <taxon>Rhodobacterales</taxon>
        <taxon>Paracoccaceae</taxon>
        <taxon>Thermohalobaculum</taxon>
    </lineage>
</organism>
<evidence type="ECO:0000256" key="3">
    <source>
        <dbReference type="ARBA" id="ARBA00023136"/>
    </source>
</evidence>
<dbReference type="GO" id="GO:0022857">
    <property type="term" value="F:transmembrane transporter activity"/>
    <property type="evidence" value="ECO:0007669"/>
    <property type="project" value="InterPro"/>
</dbReference>
<keyword evidence="1 4" id="KW-0812">Transmembrane</keyword>
<keyword evidence="2 4" id="KW-1133">Transmembrane helix</keyword>
<sequence length="423" mass="43873">MHPTQPPSATHDAAADAVAPDSARAWWRLALSFAMAAIGGVGLWSAVVVLPVIEAEFGIDRGGASLPYTVTLIGFAAGGVLMGRLADRFGIAVPLGLGAVMLGLGYAAAGLAQSYTQFLIAQAVLIGMLGSSPSFGPLVADVSHWFRRRRGIAVAIAASGSYAAGAIWPPLIQWATELWGWRSAHMGVGAFCLVTLLPLSLMMRRRPVIEDAPAPAPGQRTTRRAVMPPARLQALLLLAGVACCVAMSMPQVHLVAYCVDLGYGPAVGAEMLSMMLALGIASRLASGFIADRIGGLGTLILGSALQAVALTFFLPFDGIVSLYLVAALFGLSQGGIVPSYALIVRDHFPAREAGRRVSAVLMATVLGMALGGWMSGEIYDLTGSYMAAFLNGIAWNLLNLGIALWLLLAGRGGAALRPRAAAA</sequence>
<dbReference type="Pfam" id="PF07690">
    <property type="entry name" value="MFS_1"/>
    <property type="match status" value="1"/>
</dbReference>
<dbReference type="InterPro" id="IPR050327">
    <property type="entry name" value="Proton-linked_MCT"/>
</dbReference>
<dbReference type="EMBL" id="JAEHHL010000017">
    <property type="protein sequence ID" value="MBK0401285.1"/>
    <property type="molecule type" value="Genomic_DNA"/>
</dbReference>
<evidence type="ECO:0000256" key="1">
    <source>
        <dbReference type="ARBA" id="ARBA00022692"/>
    </source>
</evidence>
<feature type="transmembrane region" description="Helical" evidence="4">
    <location>
        <begin position="152"/>
        <end position="172"/>
    </location>
</feature>
<dbReference type="InterPro" id="IPR011701">
    <property type="entry name" value="MFS"/>
</dbReference>
<feature type="transmembrane region" description="Helical" evidence="4">
    <location>
        <begin position="29"/>
        <end position="53"/>
    </location>
</feature>
<dbReference type="InterPro" id="IPR036259">
    <property type="entry name" value="MFS_trans_sf"/>
</dbReference>
<feature type="transmembrane region" description="Helical" evidence="4">
    <location>
        <begin position="293"/>
        <end position="314"/>
    </location>
</feature>
<dbReference type="CDD" id="cd17355">
    <property type="entry name" value="MFS_YcxA_like"/>
    <property type="match status" value="1"/>
</dbReference>
<dbReference type="PANTHER" id="PTHR11360:SF290">
    <property type="entry name" value="MONOCARBOXYLATE MFS PERMEASE"/>
    <property type="match status" value="1"/>
</dbReference>
<feature type="domain" description="Major facilitator superfamily (MFS) profile" evidence="5">
    <location>
        <begin position="28"/>
        <end position="411"/>
    </location>
</feature>
<dbReference type="Gene3D" id="1.20.1250.20">
    <property type="entry name" value="MFS general substrate transporter like domains"/>
    <property type="match status" value="1"/>
</dbReference>
<feature type="transmembrane region" description="Helical" evidence="4">
    <location>
        <begin position="118"/>
        <end position="140"/>
    </location>
</feature>
<accession>A0A8J7SJY9</accession>